<dbReference type="AlphaFoldDB" id="A0A1M7PPP0"/>
<feature type="domain" description="tRNA nucleotidyltransferase/poly(A) polymerase RNA and SrmB- binding" evidence="13">
    <location>
        <begin position="170"/>
        <end position="226"/>
    </location>
</feature>
<evidence type="ECO:0000259" key="12">
    <source>
        <dbReference type="Pfam" id="PF01743"/>
    </source>
</evidence>
<dbReference type="CDD" id="cd05398">
    <property type="entry name" value="NT_ClassII-CCAase"/>
    <property type="match status" value="1"/>
</dbReference>
<evidence type="ECO:0000256" key="11">
    <source>
        <dbReference type="HAMAP-Rule" id="MF_01263"/>
    </source>
</evidence>
<protein>
    <recommendedName>
        <fullName evidence="11">CCA-adding enzyme</fullName>
        <ecNumber evidence="11">2.7.7.72</ecNumber>
    </recommendedName>
    <alternativeName>
        <fullName evidence="11">CCA tRNA nucleotidyltransferase</fullName>
    </alternativeName>
    <alternativeName>
        <fullName evidence="11">tRNA CCA-pyrophosphorylase</fullName>
    </alternativeName>
    <alternativeName>
        <fullName evidence="11">tRNA adenylyl-/cytidylyl- transferase</fullName>
    </alternativeName>
    <alternativeName>
        <fullName evidence="11">tRNA nucleotidyltransferase</fullName>
    </alternativeName>
    <alternativeName>
        <fullName evidence="11">tRNA-NT</fullName>
    </alternativeName>
</protein>
<evidence type="ECO:0000256" key="5">
    <source>
        <dbReference type="ARBA" id="ARBA00022723"/>
    </source>
</evidence>
<name>A0A1M7PPP0_9BACI</name>
<evidence type="ECO:0000256" key="8">
    <source>
        <dbReference type="ARBA" id="ARBA00022840"/>
    </source>
</evidence>
<dbReference type="GO" id="GO:0000287">
    <property type="term" value="F:magnesium ion binding"/>
    <property type="evidence" value="ECO:0007669"/>
    <property type="project" value="UniProtKB-UniRule"/>
</dbReference>
<evidence type="ECO:0000256" key="6">
    <source>
        <dbReference type="ARBA" id="ARBA00022741"/>
    </source>
</evidence>
<evidence type="ECO:0000256" key="10">
    <source>
        <dbReference type="ARBA" id="ARBA00022884"/>
    </source>
</evidence>
<dbReference type="GO" id="GO:0042245">
    <property type="term" value="P:RNA repair"/>
    <property type="evidence" value="ECO:0007669"/>
    <property type="project" value="UniProtKB-KW"/>
</dbReference>
<feature type="binding site" evidence="11">
    <location>
        <position position="41"/>
    </location>
    <ligand>
        <name>Mg(2+)</name>
        <dbReference type="ChEBI" id="CHEBI:18420"/>
    </ligand>
</feature>
<dbReference type="SUPFAM" id="SSF81891">
    <property type="entry name" value="Poly A polymerase C-terminal region-like"/>
    <property type="match status" value="1"/>
</dbReference>
<dbReference type="PANTHER" id="PTHR46173:SF1">
    <property type="entry name" value="CCA TRNA NUCLEOTIDYLTRANSFERASE 1, MITOCHONDRIAL"/>
    <property type="match status" value="1"/>
</dbReference>
<feature type="binding site" evidence="11">
    <location>
        <position position="155"/>
    </location>
    <ligand>
        <name>CTP</name>
        <dbReference type="ChEBI" id="CHEBI:37563"/>
    </ligand>
</feature>
<feature type="binding site" evidence="11">
    <location>
        <position position="112"/>
    </location>
    <ligand>
        <name>ATP</name>
        <dbReference type="ChEBI" id="CHEBI:30616"/>
    </ligand>
</feature>
<evidence type="ECO:0000259" key="13">
    <source>
        <dbReference type="Pfam" id="PF12627"/>
    </source>
</evidence>
<comment type="similarity">
    <text evidence="11">Belongs to the tRNA nucleotidyltransferase/poly(A) polymerase family. Bacterial CCA-adding enzyme type 3 subfamily.</text>
</comment>
<evidence type="ECO:0000259" key="14">
    <source>
        <dbReference type="Pfam" id="PF13735"/>
    </source>
</evidence>
<sequence>MINSYFRLAQQVLLQLEKKGFQAYIVGGAVRDSILNRKVVDIDIATSALPEEVQSIFSKVIPTGIQHGTVLVRYQNESFEVTTFRTESTYSDSRHPDNVSFVSNLKEDLARRDFTMNAIAMNRSFDLIDPFQGQHDIEYKLIRTVGQAKERFLEDALRMMRAIRFQSQLGFKIEKSAFMAIEQNRQGLSKIAVERIAAEWEKTIKGNYFNEAIKTLFSTRLYQNLPLIGNNKQLIQAIKELHKPIPSFAAFIAYMNISVQEIEVTDWIKEWKLSNQIKKESKKLVQLLSQYPTEALRWVVYQLPYHLIEDFSVLTDLCSRKTISQQEVIKLRKSLSIQSRKELAIDGNDVISFFPERNKGSWIQDLLSQVEHGVVLGKIDNTKIAIREWLKYG</sequence>
<dbReference type="InterPro" id="IPR002646">
    <property type="entry name" value="PolA_pol_head_dom"/>
</dbReference>
<keyword evidence="3 11" id="KW-0819">tRNA processing</keyword>
<evidence type="ECO:0000256" key="4">
    <source>
        <dbReference type="ARBA" id="ARBA00022695"/>
    </source>
</evidence>
<feature type="binding site" evidence="11">
    <location>
        <position position="28"/>
    </location>
    <ligand>
        <name>CTP</name>
        <dbReference type="ChEBI" id="CHEBI:37563"/>
    </ligand>
</feature>
<dbReference type="EC" id="2.7.7.72" evidence="11"/>
<keyword evidence="4 11" id="KW-0548">Nucleotidyltransferase</keyword>
<evidence type="ECO:0000256" key="9">
    <source>
        <dbReference type="ARBA" id="ARBA00022842"/>
    </source>
</evidence>
<feature type="binding site" evidence="11">
    <location>
        <position position="28"/>
    </location>
    <ligand>
        <name>ATP</name>
        <dbReference type="ChEBI" id="CHEBI:30616"/>
    </ligand>
</feature>
<keyword evidence="2 11" id="KW-0808">Transferase</keyword>
<dbReference type="SUPFAM" id="SSF81301">
    <property type="entry name" value="Nucleotidyltransferase"/>
    <property type="match status" value="1"/>
</dbReference>
<dbReference type="GO" id="GO:0004810">
    <property type="term" value="F:CCA tRNA nucleotidyltransferase activity"/>
    <property type="evidence" value="ECO:0007669"/>
    <property type="project" value="UniProtKB-UniRule"/>
</dbReference>
<comment type="cofactor">
    <cofactor evidence="1 11">
        <name>Mg(2+)</name>
        <dbReference type="ChEBI" id="CHEBI:18420"/>
    </cofactor>
</comment>
<gene>
    <name evidence="11" type="primary">cca</name>
    <name evidence="15" type="ORF">SAMN05216179_2412</name>
</gene>
<feature type="binding site" evidence="11">
    <location>
        <position position="155"/>
    </location>
    <ligand>
        <name>ATP</name>
        <dbReference type="ChEBI" id="CHEBI:30616"/>
    </ligand>
</feature>
<keyword evidence="8 11" id="KW-0067">ATP-binding</keyword>
<feature type="binding site" evidence="11">
    <location>
        <position position="31"/>
    </location>
    <ligand>
        <name>ATP</name>
        <dbReference type="ChEBI" id="CHEBI:30616"/>
    </ligand>
</feature>
<keyword evidence="16" id="KW-1185">Reference proteome</keyword>
<dbReference type="InterPro" id="IPR032810">
    <property type="entry name" value="CCA-adding_enz_C"/>
</dbReference>
<feature type="binding site" evidence="11">
    <location>
        <position position="158"/>
    </location>
    <ligand>
        <name>CTP</name>
        <dbReference type="ChEBI" id="CHEBI:37563"/>
    </ligand>
</feature>
<dbReference type="HAMAP" id="MF_01263">
    <property type="entry name" value="CCA_bact_type3"/>
    <property type="match status" value="1"/>
</dbReference>
<accession>A0A1M7PPP0</accession>
<dbReference type="NCBIfam" id="NF009814">
    <property type="entry name" value="PRK13299.1"/>
    <property type="match status" value="1"/>
</dbReference>
<dbReference type="Proteomes" id="UP000184184">
    <property type="component" value="Unassembled WGS sequence"/>
</dbReference>
<evidence type="ECO:0000256" key="1">
    <source>
        <dbReference type="ARBA" id="ARBA00001946"/>
    </source>
</evidence>
<dbReference type="GO" id="GO:0005524">
    <property type="term" value="F:ATP binding"/>
    <property type="evidence" value="ECO:0007669"/>
    <property type="project" value="UniProtKB-UniRule"/>
</dbReference>
<dbReference type="InterPro" id="IPR032828">
    <property type="entry name" value="PolyA_RNA-bd"/>
</dbReference>
<evidence type="ECO:0000256" key="7">
    <source>
        <dbReference type="ARBA" id="ARBA00022800"/>
    </source>
</evidence>
<feature type="binding site" evidence="11">
    <location>
        <position position="164"/>
    </location>
    <ligand>
        <name>CTP</name>
        <dbReference type="ChEBI" id="CHEBI:37563"/>
    </ligand>
</feature>
<dbReference type="Gene3D" id="3.30.460.10">
    <property type="entry name" value="Beta Polymerase, domain 2"/>
    <property type="match status" value="1"/>
</dbReference>
<dbReference type="Pfam" id="PF12627">
    <property type="entry name" value="PolyA_pol_RNAbd"/>
    <property type="match status" value="1"/>
</dbReference>
<dbReference type="Gene3D" id="1.10.3090.10">
    <property type="entry name" value="cca-adding enzyme, domain 2"/>
    <property type="match status" value="1"/>
</dbReference>
<dbReference type="GO" id="GO:0001680">
    <property type="term" value="P:tRNA 3'-terminal CCA addition"/>
    <property type="evidence" value="ECO:0007669"/>
    <property type="project" value="UniProtKB-UniRule"/>
</dbReference>
<comment type="catalytic activity">
    <reaction evidence="11">
        <text>a tRNA with a 3' CCA end + 2 CTP + ATP = a tRNA with a 3' CCACCA end + 3 diphosphate</text>
        <dbReference type="Rhea" id="RHEA:76235"/>
        <dbReference type="Rhea" id="RHEA-COMP:10468"/>
        <dbReference type="Rhea" id="RHEA-COMP:18655"/>
        <dbReference type="ChEBI" id="CHEBI:30616"/>
        <dbReference type="ChEBI" id="CHEBI:33019"/>
        <dbReference type="ChEBI" id="CHEBI:37563"/>
        <dbReference type="ChEBI" id="CHEBI:83071"/>
        <dbReference type="ChEBI" id="CHEBI:195187"/>
    </reaction>
</comment>
<comment type="miscellaneous">
    <text evidence="11">A single active site specifically recognizes both ATP and CTP and is responsible for their addition.</text>
</comment>
<dbReference type="Pfam" id="PF01743">
    <property type="entry name" value="PolyA_pol"/>
    <property type="match status" value="1"/>
</dbReference>
<feature type="domain" description="CCA-adding enzyme C-terminal" evidence="14">
    <location>
        <begin position="248"/>
        <end position="390"/>
    </location>
</feature>
<feature type="binding site" evidence="11">
    <location>
        <position position="161"/>
    </location>
    <ligand>
        <name>ATP</name>
        <dbReference type="ChEBI" id="CHEBI:30616"/>
    </ligand>
</feature>
<evidence type="ECO:0000313" key="16">
    <source>
        <dbReference type="Proteomes" id="UP000184184"/>
    </source>
</evidence>
<dbReference type="InterPro" id="IPR043519">
    <property type="entry name" value="NT_sf"/>
</dbReference>
<feature type="binding site" evidence="11">
    <location>
        <position position="161"/>
    </location>
    <ligand>
        <name>CTP</name>
        <dbReference type="ChEBI" id="CHEBI:37563"/>
    </ligand>
</feature>
<feature type="binding site" evidence="11">
    <location>
        <position position="112"/>
    </location>
    <ligand>
        <name>CTP</name>
        <dbReference type="ChEBI" id="CHEBI:37563"/>
    </ligand>
</feature>
<reference evidence="15 16" key="1">
    <citation type="submission" date="2016-11" db="EMBL/GenBank/DDBJ databases">
        <authorList>
            <person name="Jaros S."/>
            <person name="Januszkiewicz K."/>
            <person name="Wedrychowicz H."/>
        </authorList>
    </citation>
    <scope>NUCLEOTIDE SEQUENCE [LARGE SCALE GENOMIC DNA]</scope>
    <source>
        <strain evidence="15 16">CGMCC 1.10681</strain>
    </source>
</reference>
<dbReference type="RefSeq" id="WP_073202085.1">
    <property type="nucleotide sequence ID" value="NZ_FRCZ01000004.1"/>
</dbReference>
<evidence type="ECO:0000256" key="2">
    <source>
        <dbReference type="ARBA" id="ARBA00022679"/>
    </source>
</evidence>
<comment type="function">
    <text evidence="11">Catalyzes the addition and repair of the essential 3'-terminal CCA sequence in tRNAs without using a nucleic acid template. Adds these three nucleotides in the order of C, C, and A to the tRNA nucleotide-73, using CTP and ATP as substrates and producing inorganic pyrophosphate. tRNA 3'-terminal CCA addition is required both for tRNA processing and repair. Also involved in tRNA surveillance by mediating tandem CCA addition to generate a CCACCA at the 3' terminus of unstable tRNAs. While stable tRNAs receive only 3'-terminal CCA, unstable tRNAs are marked with CCACCA and rapidly degraded.</text>
</comment>
<dbReference type="GO" id="GO:0160016">
    <property type="term" value="F:CCACCA tRNA nucleotidyltransferase activity"/>
    <property type="evidence" value="ECO:0007669"/>
    <property type="project" value="RHEA"/>
</dbReference>
<evidence type="ECO:0000256" key="3">
    <source>
        <dbReference type="ARBA" id="ARBA00022694"/>
    </source>
</evidence>
<dbReference type="InterPro" id="IPR050264">
    <property type="entry name" value="Bact_CCA-adding_enz_type3_sf"/>
</dbReference>
<comment type="subunit">
    <text evidence="11">Homodimer.</text>
</comment>
<feature type="binding site" evidence="11">
    <location>
        <position position="43"/>
    </location>
    <ligand>
        <name>Mg(2+)</name>
        <dbReference type="ChEBI" id="CHEBI:18420"/>
    </ligand>
</feature>
<dbReference type="InterPro" id="IPR023068">
    <property type="entry name" value="CCA-adding_enz_firmicutes"/>
</dbReference>
<dbReference type="STRING" id="1027249.SAMN05216179_2412"/>
<dbReference type="OrthoDB" id="9805698at2"/>
<feature type="binding site" evidence="11">
    <location>
        <position position="164"/>
    </location>
    <ligand>
        <name>ATP</name>
        <dbReference type="ChEBI" id="CHEBI:30616"/>
    </ligand>
</feature>
<evidence type="ECO:0000313" key="15">
    <source>
        <dbReference type="EMBL" id="SHN19313.1"/>
    </source>
</evidence>
<dbReference type="EMBL" id="FRCZ01000004">
    <property type="protein sequence ID" value="SHN19313.1"/>
    <property type="molecule type" value="Genomic_DNA"/>
</dbReference>
<keyword evidence="5 11" id="KW-0479">Metal-binding</keyword>
<keyword evidence="7 11" id="KW-0692">RNA repair</keyword>
<keyword evidence="6 11" id="KW-0547">Nucleotide-binding</keyword>
<keyword evidence="10 11" id="KW-0694">RNA-binding</keyword>
<organism evidence="15 16">
    <name type="scientific">Gracilibacillus kekensis</name>
    <dbReference type="NCBI Taxonomy" id="1027249"/>
    <lineage>
        <taxon>Bacteria</taxon>
        <taxon>Bacillati</taxon>
        <taxon>Bacillota</taxon>
        <taxon>Bacilli</taxon>
        <taxon>Bacillales</taxon>
        <taxon>Bacillaceae</taxon>
        <taxon>Gracilibacillus</taxon>
    </lineage>
</organism>
<feature type="binding site" evidence="11">
    <location>
        <position position="158"/>
    </location>
    <ligand>
        <name>ATP</name>
        <dbReference type="ChEBI" id="CHEBI:30616"/>
    </ligand>
</feature>
<dbReference type="Gene3D" id="1.10.246.80">
    <property type="match status" value="1"/>
</dbReference>
<feature type="binding site" evidence="11">
    <location>
        <position position="31"/>
    </location>
    <ligand>
        <name>CTP</name>
        <dbReference type="ChEBI" id="CHEBI:37563"/>
    </ligand>
</feature>
<feature type="domain" description="Poly A polymerase head" evidence="12">
    <location>
        <begin position="23"/>
        <end position="143"/>
    </location>
</feature>
<keyword evidence="9 11" id="KW-0460">Magnesium</keyword>
<proteinExistence type="inferred from homology"/>
<dbReference type="GO" id="GO:0000049">
    <property type="term" value="F:tRNA binding"/>
    <property type="evidence" value="ECO:0007669"/>
    <property type="project" value="UniProtKB-UniRule"/>
</dbReference>
<dbReference type="PANTHER" id="PTHR46173">
    <property type="entry name" value="CCA TRNA NUCLEOTIDYLTRANSFERASE 1, MITOCHONDRIAL"/>
    <property type="match status" value="1"/>
</dbReference>
<comment type="catalytic activity">
    <reaction evidence="11">
        <text>a tRNA precursor + 2 CTP + ATP = a tRNA with a 3' CCA end + 3 diphosphate</text>
        <dbReference type="Rhea" id="RHEA:14433"/>
        <dbReference type="Rhea" id="RHEA-COMP:10465"/>
        <dbReference type="Rhea" id="RHEA-COMP:10468"/>
        <dbReference type="ChEBI" id="CHEBI:30616"/>
        <dbReference type="ChEBI" id="CHEBI:33019"/>
        <dbReference type="ChEBI" id="CHEBI:37563"/>
        <dbReference type="ChEBI" id="CHEBI:74896"/>
        <dbReference type="ChEBI" id="CHEBI:83071"/>
        <dbReference type="EC" id="2.7.7.72"/>
    </reaction>
</comment>
<dbReference type="Pfam" id="PF13735">
    <property type="entry name" value="tRNA_NucTran2_2"/>
    <property type="match status" value="1"/>
</dbReference>